<keyword evidence="5" id="KW-0812">Transmembrane</keyword>
<accession>A0A096AEJ2</accession>
<evidence type="ECO:0000256" key="3">
    <source>
        <dbReference type="ARBA" id="ARBA00022448"/>
    </source>
</evidence>
<proteinExistence type="inferred from homology"/>
<evidence type="ECO:0000256" key="5">
    <source>
        <dbReference type="ARBA" id="ARBA00022692"/>
    </source>
</evidence>
<dbReference type="PANTHER" id="PTHR30026:SF20">
    <property type="entry name" value="OUTER MEMBRANE PROTEIN TOLC"/>
    <property type="match status" value="1"/>
</dbReference>
<dbReference type="GO" id="GO:0009279">
    <property type="term" value="C:cell outer membrane"/>
    <property type="evidence" value="ECO:0007669"/>
    <property type="project" value="UniProtKB-SubCell"/>
</dbReference>
<keyword evidence="7" id="KW-0998">Cell outer membrane</keyword>
<dbReference type="GO" id="GO:0015562">
    <property type="term" value="F:efflux transmembrane transporter activity"/>
    <property type="evidence" value="ECO:0007669"/>
    <property type="project" value="InterPro"/>
</dbReference>
<dbReference type="GO" id="GO:1990281">
    <property type="term" value="C:efflux pump complex"/>
    <property type="evidence" value="ECO:0007669"/>
    <property type="project" value="TreeGrafter"/>
</dbReference>
<dbReference type="OrthoDB" id="1522622at2"/>
<protein>
    <submittedName>
        <fullName evidence="8">Transporter</fullName>
    </submittedName>
</protein>
<evidence type="ECO:0000256" key="6">
    <source>
        <dbReference type="ARBA" id="ARBA00023136"/>
    </source>
</evidence>
<comment type="caution">
    <text evidence="8">The sequence shown here is derived from an EMBL/GenBank/DDBJ whole genome shotgun (WGS) entry which is preliminary data.</text>
</comment>
<evidence type="ECO:0000256" key="7">
    <source>
        <dbReference type="ARBA" id="ARBA00023237"/>
    </source>
</evidence>
<dbReference type="GO" id="GO:0015288">
    <property type="term" value="F:porin activity"/>
    <property type="evidence" value="ECO:0007669"/>
    <property type="project" value="TreeGrafter"/>
</dbReference>
<evidence type="ECO:0000313" key="8">
    <source>
        <dbReference type="EMBL" id="KGF45548.1"/>
    </source>
</evidence>
<organism evidence="8 9">
    <name type="scientific">Prevotella bivia DNF00320</name>
    <dbReference type="NCBI Taxonomy" id="1401068"/>
    <lineage>
        <taxon>Bacteria</taxon>
        <taxon>Pseudomonadati</taxon>
        <taxon>Bacteroidota</taxon>
        <taxon>Bacteroidia</taxon>
        <taxon>Bacteroidales</taxon>
        <taxon>Prevotellaceae</taxon>
        <taxon>Prevotella</taxon>
    </lineage>
</organism>
<dbReference type="Proteomes" id="UP000029525">
    <property type="component" value="Unassembled WGS sequence"/>
</dbReference>
<name>A0A096AEJ2_9BACT</name>
<dbReference type="Pfam" id="PF02321">
    <property type="entry name" value="OEP"/>
    <property type="match status" value="1"/>
</dbReference>
<comment type="subcellular location">
    <subcellularLocation>
        <location evidence="1">Cell outer membrane</location>
    </subcellularLocation>
</comment>
<comment type="similarity">
    <text evidence="2">Belongs to the outer membrane factor (OMF) (TC 1.B.17) family.</text>
</comment>
<dbReference type="GeneID" id="78529628"/>
<dbReference type="PANTHER" id="PTHR30026">
    <property type="entry name" value="OUTER MEMBRANE PROTEIN TOLC"/>
    <property type="match status" value="1"/>
</dbReference>
<gene>
    <name evidence="8" type="ORF">HMPREF0647_01950</name>
</gene>
<dbReference type="AlphaFoldDB" id="A0A096AEJ2"/>
<dbReference type="RefSeq" id="WP_004337916.1">
    <property type="nucleotide sequence ID" value="NZ_JRNQ01000009.1"/>
</dbReference>
<evidence type="ECO:0000256" key="1">
    <source>
        <dbReference type="ARBA" id="ARBA00004442"/>
    </source>
</evidence>
<keyword evidence="4" id="KW-1134">Transmembrane beta strand</keyword>
<reference evidence="8 9" key="1">
    <citation type="submission" date="2014-07" db="EMBL/GenBank/DDBJ databases">
        <authorList>
            <person name="McCorrison J."/>
            <person name="Sanka R."/>
            <person name="Torralba M."/>
            <person name="Gillis M."/>
            <person name="Haft D.H."/>
            <person name="Methe B."/>
            <person name="Sutton G."/>
            <person name="Nelson K.E."/>
        </authorList>
    </citation>
    <scope>NUCLEOTIDE SEQUENCE [LARGE SCALE GENOMIC DNA]</scope>
    <source>
        <strain evidence="8 9">DNF00320</strain>
    </source>
</reference>
<sequence length="407" mass="45722">MKKQYIIFSLFLFLPILVSAQSRQMTLQEVLAMAAERSLTLQRSRMEVDKTRILQGTAFHLDATSVSLSQDPTSGGSPDNAITVSQSFALPSVYSARRSLLKSETSAAQSRLAVSENELRREVSLAFYDLLYAQDVLHIYARQDSIYKNFNRVAEAKLGSGETGRLEQMNAIRLKQENDIKSDIAQRDFLTAQLQLMKWLNTDTLVIPLATATNELIFADHSIADVPLLALAKSQEEVANRQLKLEKRNGLPTFSVGASVQTVIKGFNPYNIDRSAYGGGNFMGFSVGVNIPLAFGAQKAQVKAARKEVEMAQLNVRNQEYVLRKTYDAAYNNYVSAHKAYNYYQKIGVPQAREMERISKVSYEYGQIGYVELMQNLQSALEVWKDFADATRQYNKAIVELNYLQGK</sequence>
<dbReference type="EMBL" id="JRNQ01000009">
    <property type="protein sequence ID" value="KGF45548.1"/>
    <property type="molecule type" value="Genomic_DNA"/>
</dbReference>
<dbReference type="InterPro" id="IPR051906">
    <property type="entry name" value="TolC-like"/>
</dbReference>
<evidence type="ECO:0000256" key="2">
    <source>
        <dbReference type="ARBA" id="ARBA00007613"/>
    </source>
</evidence>
<dbReference type="SUPFAM" id="SSF56954">
    <property type="entry name" value="Outer membrane efflux proteins (OEP)"/>
    <property type="match status" value="1"/>
</dbReference>
<evidence type="ECO:0000256" key="4">
    <source>
        <dbReference type="ARBA" id="ARBA00022452"/>
    </source>
</evidence>
<keyword evidence="6" id="KW-0472">Membrane</keyword>
<dbReference type="InterPro" id="IPR003423">
    <property type="entry name" value="OMP_efflux"/>
</dbReference>
<dbReference type="Gene3D" id="1.20.1600.10">
    <property type="entry name" value="Outer membrane efflux proteins (OEP)"/>
    <property type="match status" value="1"/>
</dbReference>
<keyword evidence="3" id="KW-0813">Transport</keyword>
<evidence type="ECO:0000313" key="9">
    <source>
        <dbReference type="Proteomes" id="UP000029525"/>
    </source>
</evidence>